<dbReference type="Proteomes" id="UP000501868">
    <property type="component" value="Chromosome"/>
</dbReference>
<evidence type="ECO:0000313" key="2">
    <source>
        <dbReference type="Proteomes" id="UP000501868"/>
    </source>
</evidence>
<accession>A0A6H1NZT9</accession>
<sequence>MYYYPYQYQIYPPLPVYPPQMGYQYQYQYQPIPRSYPPVDVKIFENSVKTFRLLMDQGSILLDRLGDLGFAQKMMSAAQQGKKADVDRLISTVGLKVPVITTFTPSGVIFELTTQPNQNKPASCCTLKVSMKWGI</sequence>
<dbReference type="InterPro" id="IPR058870">
    <property type="entry name" value="YuzC"/>
</dbReference>
<organism evidence="1 2">
    <name type="scientific">Priestia megaterium</name>
    <name type="common">Bacillus megaterium</name>
    <dbReference type="NCBI Taxonomy" id="1404"/>
    <lineage>
        <taxon>Bacteria</taxon>
        <taxon>Bacillati</taxon>
        <taxon>Bacillota</taxon>
        <taxon>Bacilli</taxon>
        <taxon>Bacillales</taxon>
        <taxon>Bacillaceae</taxon>
        <taxon>Priestia</taxon>
    </lineage>
</organism>
<protein>
    <submittedName>
        <fullName evidence="1">Uncharacterized protein</fullName>
    </submittedName>
</protein>
<gene>
    <name evidence="1" type="ORF">HFZ78_08175</name>
</gene>
<proteinExistence type="predicted"/>
<dbReference type="AlphaFoldDB" id="A0A6H1NZT9"/>
<evidence type="ECO:0000313" key="1">
    <source>
        <dbReference type="EMBL" id="QIZ06687.1"/>
    </source>
</evidence>
<reference evidence="1 2" key="1">
    <citation type="submission" date="2020-04" db="EMBL/GenBank/DDBJ databases">
        <title>Genome-Wide Identification of 5-Methylcytosine Sites in Bacterial Genomes By High-Throughput Sequencing of MspJI Restriction Fragments.</title>
        <authorList>
            <person name="Wu V."/>
        </authorList>
    </citation>
    <scope>NUCLEOTIDE SEQUENCE [LARGE SCALE GENOMIC DNA]</scope>
    <source>
        <strain evidence="1 2">S2</strain>
    </source>
</reference>
<name>A0A6H1NZT9_PRIMG</name>
<reference evidence="1 2" key="2">
    <citation type="submission" date="2020-04" db="EMBL/GenBank/DDBJ databases">
        <authorList>
            <person name="Fomenkov A."/>
            <person name="Anton B.P."/>
            <person name="Roberts R.J."/>
        </authorList>
    </citation>
    <scope>NUCLEOTIDE SEQUENCE [LARGE SCALE GENOMIC DNA]</scope>
    <source>
        <strain evidence="1 2">S2</strain>
    </source>
</reference>
<dbReference type="Pfam" id="PF26344">
    <property type="entry name" value="YuzC"/>
    <property type="match status" value="1"/>
</dbReference>
<dbReference type="EMBL" id="CP051128">
    <property type="protein sequence ID" value="QIZ06687.1"/>
    <property type="molecule type" value="Genomic_DNA"/>
</dbReference>